<evidence type="ECO:0000256" key="1">
    <source>
        <dbReference type="ARBA" id="ARBA00004123"/>
    </source>
</evidence>
<feature type="compositionally biased region" description="Basic and acidic residues" evidence="5">
    <location>
        <begin position="660"/>
        <end position="669"/>
    </location>
</feature>
<keyword evidence="4" id="KW-0539">Nucleus</keyword>
<evidence type="ECO:0000313" key="8">
    <source>
        <dbReference type="Proteomes" id="UP000308768"/>
    </source>
</evidence>
<evidence type="ECO:0000259" key="6">
    <source>
        <dbReference type="Pfam" id="PF08167"/>
    </source>
</evidence>
<reference evidence="7 8" key="1">
    <citation type="submission" date="2017-03" db="EMBL/GenBank/DDBJ databases">
        <title>Genomes of endolithic fungi from Antarctica.</title>
        <authorList>
            <person name="Coleine C."/>
            <person name="Masonjones S."/>
            <person name="Stajich J.E."/>
        </authorList>
    </citation>
    <scope>NUCLEOTIDE SEQUENCE [LARGE SCALE GENOMIC DNA]</scope>
    <source>
        <strain evidence="7 8">CCFEE 5187</strain>
    </source>
</reference>
<evidence type="ECO:0000256" key="5">
    <source>
        <dbReference type="SAM" id="MobiDB-lite"/>
    </source>
</evidence>
<evidence type="ECO:0000256" key="4">
    <source>
        <dbReference type="ARBA" id="ARBA00023242"/>
    </source>
</evidence>
<sequence>MAPRDFEPAIAALRAVTYRLSSTPTGQLPQLVPHLAHSLVTCKSVLSSTESSARKNTSEASLLVHKLRTKLSSLLQDRTTEGRWAAVVLVKSTIELGGWEVLHKSDGWVRALLGILGKPDPPSTKKLCIIALTRIFMLTRDYPTLVREITTPSLPTFVSSCLSNVAPRSATPGKQQSVVQAALLQTVLEAFCALLPRHPNVFRTYQSQIHNLLLYVIAPTTTEARTPVPLGTSEIAQRFFVLLHYCAPKTASSEEWDKSLKNTVSNVHDTADKIFRAVVEDWEPTTARTASKTGDQAIAHELQQATPDSMGLPGWTSIFAGSERMIGLLALLKQHIATSTSSAVTLPIGSIADLLSRVFSLTVPTARDTKAWQSSVTLNKQVGKEEREGLWTVLPDIHVAAVELLTVLVERLGGAAVAIVHGALDQLAWIFAAERWSIALRTATYVSLMRLLKIVGPTLTKPSVDSLGKIMQSCCDDLLPADPSTALEDKASGSQVNGNKNSQASASSNADAFLSSTAAPKQTQTSFDGLQTAASALLVALFTTLPAQSISASLRNRMNRTAILIQLKDAMLASVLNPSPTRAGAKVASSILPLLARSFSDCAEIEGILRPRMPVLLTGSREDVDGADGEEVEEEEVEGEEEGDETADIDVQNSESEDLRDERKADRNLDNSMVLDVKPSTSNPSATPPAPGPQSTTAPSTKRVHPDSAPPSPKRTRLAVDDAVLAPDPAPTVIPDAAPSFATSVKDTADAGRPPRNAVASGTAAASTKDLAQGFVGSKAGNGIGVVNQGGESDSSEYEIPPLTLGDSDDEDDDDDD</sequence>
<dbReference type="EMBL" id="NAJN01000285">
    <property type="protein sequence ID" value="TKA75559.1"/>
    <property type="molecule type" value="Genomic_DNA"/>
</dbReference>
<feature type="compositionally biased region" description="Acidic residues" evidence="5">
    <location>
        <begin position="807"/>
        <end position="817"/>
    </location>
</feature>
<evidence type="ECO:0000256" key="3">
    <source>
        <dbReference type="ARBA" id="ARBA00021502"/>
    </source>
</evidence>
<protein>
    <recommendedName>
        <fullName evidence="3">Pre-rRNA-processing protein RIX1</fullName>
    </recommendedName>
</protein>
<gene>
    <name evidence="7" type="ORF">B0A49_03593</name>
</gene>
<comment type="similarity">
    <text evidence="2">Belongs to the RIX1/PELP1 family.</text>
</comment>
<dbReference type="PANTHER" id="PTHR34105">
    <property type="entry name" value="PROLINE-, GLUTAMIC ACID- AND LEUCINE-RICH PROTEIN 1"/>
    <property type="match status" value="1"/>
</dbReference>
<dbReference type="Proteomes" id="UP000308768">
    <property type="component" value="Unassembled WGS sequence"/>
</dbReference>
<dbReference type="Pfam" id="PF08167">
    <property type="entry name" value="RIX1"/>
    <property type="match status" value="1"/>
</dbReference>
<dbReference type="AlphaFoldDB" id="A0A4V5NIX4"/>
<comment type="subcellular location">
    <subcellularLocation>
        <location evidence="1">Nucleus</location>
    </subcellularLocation>
</comment>
<feature type="region of interest" description="Disordered" evidence="5">
    <location>
        <begin position="619"/>
        <end position="817"/>
    </location>
</feature>
<accession>A0A4V5NIX4</accession>
<keyword evidence="8" id="KW-1185">Reference proteome</keyword>
<feature type="domain" description="Pre-rRNA-processing protein RIX1 N-terminal" evidence="6">
    <location>
        <begin position="13"/>
        <end position="222"/>
    </location>
</feature>
<evidence type="ECO:0000313" key="7">
    <source>
        <dbReference type="EMBL" id="TKA75559.1"/>
    </source>
</evidence>
<dbReference type="PANTHER" id="PTHR34105:SF1">
    <property type="entry name" value="PROLINE-, GLUTAMIC ACID- AND LEUCINE-RICH PROTEIN 1"/>
    <property type="match status" value="1"/>
</dbReference>
<dbReference type="InterPro" id="IPR016024">
    <property type="entry name" value="ARM-type_fold"/>
</dbReference>
<dbReference type="GO" id="GO:0005634">
    <property type="term" value="C:nucleus"/>
    <property type="evidence" value="ECO:0007669"/>
    <property type="project" value="UniProtKB-SubCell"/>
</dbReference>
<comment type="caution">
    <text evidence="7">The sequence shown here is derived from an EMBL/GenBank/DDBJ whole genome shotgun (WGS) entry which is preliminary data.</text>
</comment>
<evidence type="ECO:0000256" key="2">
    <source>
        <dbReference type="ARBA" id="ARBA00010511"/>
    </source>
</evidence>
<dbReference type="OrthoDB" id="20900at2759"/>
<proteinExistence type="inferred from homology"/>
<dbReference type="STRING" id="331657.A0A4V5NIX4"/>
<dbReference type="InterPro" id="IPR012583">
    <property type="entry name" value="RIX1_N"/>
</dbReference>
<name>A0A4V5NIX4_9PEZI</name>
<dbReference type="SUPFAM" id="SSF48371">
    <property type="entry name" value="ARM repeat"/>
    <property type="match status" value="1"/>
</dbReference>
<dbReference type="GO" id="GO:0006364">
    <property type="term" value="P:rRNA processing"/>
    <property type="evidence" value="ECO:0007669"/>
    <property type="project" value="TreeGrafter"/>
</dbReference>
<organism evidence="7 8">
    <name type="scientific">Cryomyces minteri</name>
    <dbReference type="NCBI Taxonomy" id="331657"/>
    <lineage>
        <taxon>Eukaryota</taxon>
        <taxon>Fungi</taxon>
        <taxon>Dikarya</taxon>
        <taxon>Ascomycota</taxon>
        <taxon>Pezizomycotina</taxon>
        <taxon>Dothideomycetes</taxon>
        <taxon>Dothideomycetes incertae sedis</taxon>
        <taxon>Cryomyces</taxon>
    </lineage>
</organism>
<feature type="compositionally biased region" description="Acidic residues" evidence="5">
    <location>
        <begin position="625"/>
        <end position="648"/>
    </location>
</feature>